<dbReference type="InterPro" id="IPR011991">
    <property type="entry name" value="ArsR-like_HTH"/>
</dbReference>
<dbReference type="Proteomes" id="UP000014227">
    <property type="component" value="Chromosome I"/>
</dbReference>
<keyword evidence="2" id="KW-0238">DNA-binding</keyword>
<dbReference type="PROSITE" id="PS50987">
    <property type="entry name" value="HTH_ARSR_2"/>
    <property type="match status" value="1"/>
</dbReference>
<dbReference type="FunCoup" id="S0ETT8">
    <property type="interactions" value="202"/>
</dbReference>
<dbReference type="EMBL" id="HF951689">
    <property type="protein sequence ID" value="CCW34991.1"/>
    <property type="molecule type" value="Genomic_DNA"/>
</dbReference>
<dbReference type="Gene3D" id="1.10.10.10">
    <property type="entry name" value="Winged helix-like DNA-binding domain superfamily/Winged helix DNA-binding domain"/>
    <property type="match status" value="1"/>
</dbReference>
<dbReference type="InterPro" id="IPR036390">
    <property type="entry name" value="WH_DNA-bd_sf"/>
</dbReference>
<accession>S0ETT8</accession>
<dbReference type="PANTHER" id="PTHR43132">
    <property type="entry name" value="ARSENICAL RESISTANCE OPERON REPRESSOR ARSR-RELATED"/>
    <property type="match status" value="1"/>
</dbReference>
<dbReference type="GO" id="GO:0003677">
    <property type="term" value="F:DNA binding"/>
    <property type="evidence" value="ECO:0007669"/>
    <property type="project" value="UniProtKB-KW"/>
</dbReference>
<evidence type="ECO:0000313" key="5">
    <source>
        <dbReference type="EMBL" id="CCW34991.1"/>
    </source>
</evidence>
<organism evidence="5 6">
    <name type="scientific">Chthonomonas calidirosea (strain DSM 23976 / ICMP 18418 / T49)</name>
    <dbReference type="NCBI Taxonomy" id="1303518"/>
    <lineage>
        <taxon>Bacteria</taxon>
        <taxon>Bacillati</taxon>
        <taxon>Armatimonadota</taxon>
        <taxon>Chthonomonadia</taxon>
        <taxon>Chthonomonadales</taxon>
        <taxon>Chthonomonadaceae</taxon>
        <taxon>Chthonomonas</taxon>
    </lineage>
</organism>
<dbReference type="InterPro" id="IPR001845">
    <property type="entry name" value="HTH_ArsR_DNA-bd_dom"/>
</dbReference>
<dbReference type="AlphaFoldDB" id="S0ETT8"/>
<dbReference type="PRINTS" id="PR00778">
    <property type="entry name" value="HTHARSR"/>
</dbReference>
<dbReference type="Pfam" id="PF01022">
    <property type="entry name" value="HTH_5"/>
    <property type="match status" value="1"/>
</dbReference>
<dbReference type="InParanoid" id="S0ETT8"/>
<feature type="domain" description="HTH arsR-type" evidence="4">
    <location>
        <begin position="11"/>
        <end position="104"/>
    </location>
</feature>
<dbReference type="OrthoDB" id="5296924at2"/>
<dbReference type="PANTHER" id="PTHR43132:SF2">
    <property type="entry name" value="ARSENICAL RESISTANCE OPERON REPRESSOR ARSR-RELATED"/>
    <property type="match status" value="1"/>
</dbReference>
<dbReference type="SMART" id="SM00418">
    <property type="entry name" value="HTH_ARSR"/>
    <property type="match status" value="1"/>
</dbReference>
<dbReference type="SUPFAM" id="SSF46785">
    <property type="entry name" value="Winged helix' DNA-binding domain"/>
    <property type="match status" value="1"/>
</dbReference>
<evidence type="ECO:0000256" key="2">
    <source>
        <dbReference type="ARBA" id="ARBA00023125"/>
    </source>
</evidence>
<evidence type="ECO:0000259" key="4">
    <source>
        <dbReference type="PROSITE" id="PS50987"/>
    </source>
</evidence>
<dbReference type="NCBIfam" id="NF033788">
    <property type="entry name" value="HTH_metalloreg"/>
    <property type="match status" value="1"/>
</dbReference>
<dbReference type="CDD" id="cd00090">
    <property type="entry name" value="HTH_ARSR"/>
    <property type="match status" value="1"/>
</dbReference>
<dbReference type="GO" id="GO:0003700">
    <property type="term" value="F:DNA-binding transcription factor activity"/>
    <property type="evidence" value="ECO:0007669"/>
    <property type="project" value="InterPro"/>
</dbReference>
<dbReference type="PATRIC" id="fig|1303518.3.peg.1194"/>
<evidence type="ECO:0000313" key="6">
    <source>
        <dbReference type="Proteomes" id="UP000014227"/>
    </source>
</evidence>
<name>S0ETT8_CHTCT</name>
<keyword evidence="1" id="KW-0805">Transcription regulation</keyword>
<dbReference type="HOGENOM" id="CLU_097806_6_2_0"/>
<dbReference type="InterPro" id="IPR051011">
    <property type="entry name" value="Metal_resp_trans_reg"/>
</dbReference>
<keyword evidence="3" id="KW-0804">Transcription</keyword>
<gene>
    <name evidence="5" type="ORF">CCALI_01172</name>
</gene>
<reference evidence="6" key="1">
    <citation type="submission" date="2013-03" db="EMBL/GenBank/DDBJ databases">
        <title>Genome sequence of Chthonomonas calidirosea, the first sequenced genome from the Armatimonadetes phylum (formally candidate division OP10).</title>
        <authorList>
            <person name="Lee K.C.Y."/>
            <person name="Morgan X.C."/>
            <person name="Dunfield P.F."/>
            <person name="Tamas I."/>
            <person name="Houghton K.M."/>
            <person name="Vyssotski M."/>
            <person name="Ryan J.L.J."/>
            <person name="Lagutin K."/>
            <person name="McDonald I.R."/>
            <person name="Stott M.B."/>
        </authorList>
    </citation>
    <scope>NUCLEOTIDE SEQUENCE [LARGE SCALE GENOMIC DNA]</scope>
    <source>
        <strain evidence="6">DSM 23976 / ICMP 18418 / T49</strain>
    </source>
</reference>
<dbReference type="KEGG" id="ccz:CCALI_01172"/>
<sequence length="104" mass="11793">MTQAETKETLIDLETLQRVAPIIRNAAHPLRLRILDYLQHAGGERNVSQIVEAAEAEQAVVSQQLRILKDQGILSARREGTNVYYRIADPSVLLLLDCIRHHKK</sequence>
<dbReference type="eggNOG" id="COG0640">
    <property type="taxonomic scope" value="Bacteria"/>
</dbReference>
<dbReference type="STRING" id="454171.CP488_02925"/>
<evidence type="ECO:0000256" key="3">
    <source>
        <dbReference type="ARBA" id="ARBA00023163"/>
    </source>
</evidence>
<keyword evidence="6" id="KW-1185">Reference proteome</keyword>
<evidence type="ECO:0000256" key="1">
    <source>
        <dbReference type="ARBA" id="ARBA00023015"/>
    </source>
</evidence>
<dbReference type="RefSeq" id="WP_016482536.1">
    <property type="nucleotide sequence ID" value="NC_021487.1"/>
</dbReference>
<protein>
    <submittedName>
        <fullName evidence="5">Transcriptional regulator, ArsR family</fullName>
    </submittedName>
</protein>
<dbReference type="InterPro" id="IPR036388">
    <property type="entry name" value="WH-like_DNA-bd_sf"/>
</dbReference>
<proteinExistence type="predicted"/>